<name>A0ABW4JTT8_9HYPH</name>
<gene>
    <name evidence="3" type="ORF">ACFSC7_04965</name>
</gene>
<evidence type="ECO:0000313" key="4">
    <source>
        <dbReference type="Proteomes" id="UP001597327"/>
    </source>
</evidence>
<proteinExistence type="predicted"/>
<comment type="caution">
    <text evidence="3">The sequence shown here is derived from an EMBL/GenBank/DDBJ whole genome shotgun (WGS) entry which is preliminary data.</text>
</comment>
<sequence>MSLRQIAVLFLLLGTVACQHQTLPGPAVRISSIQVQPGPGAYGRQAAQQMQSRLAVVVADINRQLPPDAPQAPMTVQFDKVKHVAPAGIFMAGRSEVSGKMQVGDWSFAFKGRDGAKPDVDEMFNLDGFYSPDRSFGRISDGIASRFAERYAQSFGLSALKRGEISRAAPQPLAPALRQAPDVSVPRGRAAPPPQVLVGG</sequence>
<protein>
    <recommendedName>
        <fullName evidence="5">Lipoprotein</fullName>
    </recommendedName>
</protein>
<keyword evidence="4" id="KW-1185">Reference proteome</keyword>
<accession>A0ABW4JTT8</accession>
<keyword evidence="2" id="KW-0732">Signal</keyword>
<feature type="signal peptide" evidence="2">
    <location>
        <begin position="1"/>
        <end position="20"/>
    </location>
</feature>
<reference evidence="4" key="1">
    <citation type="journal article" date="2019" name="Int. J. Syst. Evol. Microbiol.">
        <title>The Global Catalogue of Microorganisms (GCM) 10K type strain sequencing project: providing services to taxonomists for standard genome sequencing and annotation.</title>
        <authorList>
            <consortium name="The Broad Institute Genomics Platform"/>
            <consortium name="The Broad Institute Genome Sequencing Center for Infectious Disease"/>
            <person name="Wu L."/>
            <person name="Ma J."/>
        </authorList>
    </citation>
    <scope>NUCLEOTIDE SEQUENCE [LARGE SCALE GENOMIC DNA]</scope>
    <source>
        <strain evidence="4">JCM 3369</strain>
    </source>
</reference>
<feature type="region of interest" description="Disordered" evidence="1">
    <location>
        <begin position="171"/>
        <end position="200"/>
    </location>
</feature>
<dbReference type="Proteomes" id="UP001597327">
    <property type="component" value="Unassembled WGS sequence"/>
</dbReference>
<dbReference type="RefSeq" id="WP_149891337.1">
    <property type="nucleotide sequence ID" value="NZ_JBHUFA010000001.1"/>
</dbReference>
<evidence type="ECO:0000313" key="3">
    <source>
        <dbReference type="EMBL" id="MFD1694858.1"/>
    </source>
</evidence>
<dbReference type="PROSITE" id="PS51257">
    <property type="entry name" value="PROKAR_LIPOPROTEIN"/>
    <property type="match status" value="1"/>
</dbReference>
<dbReference type="EMBL" id="JBHUFA010000001">
    <property type="protein sequence ID" value="MFD1694858.1"/>
    <property type="molecule type" value="Genomic_DNA"/>
</dbReference>
<feature type="compositionally biased region" description="Low complexity" evidence="1">
    <location>
        <begin position="171"/>
        <end position="181"/>
    </location>
</feature>
<feature type="compositionally biased region" description="Pro residues" evidence="1">
    <location>
        <begin position="191"/>
        <end position="200"/>
    </location>
</feature>
<evidence type="ECO:0000256" key="2">
    <source>
        <dbReference type="SAM" id="SignalP"/>
    </source>
</evidence>
<feature type="chain" id="PRO_5046479737" description="Lipoprotein" evidence="2">
    <location>
        <begin position="21"/>
        <end position="200"/>
    </location>
</feature>
<organism evidence="3 4">
    <name type="scientific">Roseibium aestuarii</name>
    <dbReference type="NCBI Taxonomy" id="2600299"/>
    <lineage>
        <taxon>Bacteria</taxon>
        <taxon>Pseudomonadati</taxon>
        <taxon>Pseudomonadota</taxon>
        <taxon>Alphaproteobacteria</taxon>
        <taxon>Hyphomicrobiales</taxon>
        <taxon>Stappiaceae</taxon>
        <taxon>Roseibium</taxon>
    </lineage>
</organism>
<evidence type="ECO:0008006" key="5">
    <source>
        <dbReference type="Google" id="ProtNLM"/>
    </source>
</evidence>
<evidence type="ECO:0000256" key="1">
    <source>
        <dbReference type="SAM" id="MobiDB-lite"/>
    </source>
</evidence>